<protein>
    <recommendedName>
        <fullName evidence="2">CUB domain-containing protein</fullName>
    </recommendedName>
</protein>
<dbReference type="InterPro" id="IPR058698">
    <property type="entry name" value="CUB_metazoa"/>
</dbReference>
<keyword evidence="4" id="KW-1185">Reference proteome</keyword>
<feature type="signal peptide" evidence="1">
    <location>
        <begin position="1"/>
        <end position="19"/>
    </location>
</feature>
<evidence type="ECO:0000259" key="2">
    <source>
        <dbReference type="Pfam" id="PF26080"/>
    </source>
</evidence>
<dbReference type="Pfam" id="PF26080">
    <property type="entry name" value="CUB_animal"/>
    <property type="match status" value="1"/>
</dbReference>
<gene>
    <name evidence="3" type="ORF">DGAL_LOCUS10616</name>
</gene>
<proteinExistence type="predicted"/>
<evidence type="ECO:0000256" key="1">
    <source>
        <dbReference type="SAM" id="SignalP"/>
    </source>
</evidence>
<name>A0A8J2RVS2_9CRUS</name>
<feature type="chain" id="PRO_5035243265" description="CUB domain-containing protein" evidence="1">
    <location>
        <begin position="20"/>
        <end position="281"/>
    </location>
</feature>
<dbReference type="Proteomes" id="UP000789390">
    <property type="component" value="Unassembled WGS sequence"/>
</dbReference>
<accession>A0A8J2RVS2</accession>
<reference evidence="3" key="1">
    <citation type="submission" date="2021-11" db="EMBL/GenBank/DDBJ databases">
        <authorList>
            <person name="Schell T."/>
        </authorList>
    </citation>
    <scope>NUCLEOTIDE SEQUENCE</scope>
    <source>
        <strain evidence="3">M5</strain>
    </source>
</reference>
<dbReference type="AlphaFoldDB" id="A0A8J2RVS2"/>
<dbReference type="PANTHER" id="PTHR33236:SF5">
    <property type="entry name" value="CUB DOMAIN-CONTAINING PROTEIN"/>
    <property type="match status" value="1"/>
</dbReference>
<organism evidence="3 4">
    <name type="scientific">Daphnia galeata</name>
    <dbReference type="NCBI Taxonomy" id="27404"/>
    <lineage>
        <taxon>Eukaryota</taxon>
        <taxon>Metazoa</taxon>
        <taxon>Ecdysozoa</taxon>
        <taxon>Arthropoda</taxon>
        <taxon>Crustacea</taxon>
        <taxon>Branchiopoda</taxon>
        <taxon>Diplostraca</taxon>
        <taxon>Cladocera</taxon>
        <taxon>Anomopoda</taxon>
        <taxon>Daphniidae</taxon>
        <taxon>Daphnia</taxon>
    </lineage>
</organism>
<dbReference type="PANTHER" id="PTHR33236">
    <property type="entry name" value="INTRAFLAGELLAR TRANSPORT PROTEIN 122 FAMILY PROTEIN-RELATED"/>
    <property type="match status" value="1"/>
</dbReference>
<evidence type="ECO:0000313" key="4">
    <source>
        <dbReference type="Proteomes" id="UP000789390"/>
    </source>
</evidence>
<feature type="domain" description="CUB" evidence="2">
    <location>
        <begin position="120"/>
        <end position="280"/>
    </location>
</feature>
<evidence type="ECO:0000313" key="3">
    <source>
        <dbReference type="EMBL" id="CAH0107324.1"/>
    </source>
</evidence>
<keyword evidence="1" id="KW-0732">Signal</keyword>
<comment type="caution">
    <text evidence="3">The sequence shown here is derived from an EMBL/GenBank/DDBJ whole genome shotgun (WGS) entry which is preliminary data.</text>
</comment>
<dbReference type="EMBL" id="CAKKLH010000268">
    <property type="protein sequence ID" value="CAH0107324.1"/>
    <property type="molecule type" value="Genomic_DNA"/>
</dbReference>
<dbReference type="OrthoDB" id="6399630at2759"/>
<sequence>MLKICLLVSIVLTIQVSRACDDDNNDEVEQLAAARQQSDEYFARAFGYNPASWSSLYYPVNSRLPSGYANLYESRTPSRRPISRIDPYKKYSVNNDEDVKINQQQAEGRFALGGLGATTQLCLSVCTVTNGGDAFSITTPAAIVGTGTDFATGIAGAAPAAITAAAALSNVGTIVKNTAGTALFATCLYDFIQIAGGADATTGVEADRFCGNHLNPATGADLLNPGVTTSTQVCTAIRPFRMTFKTDGTEAAISTLTAPTVPAFAAADIANTGFCLDYQEK</sequence>